<dbReference type="PANTHER" id="PTHR31944:SF130">
    <property type="entry name" value="ZN(II)2CYS6 TRANSCRIPTION FACTO (EUROFUNG)"/>
    <property type="match status" value="1"/>
</dbReference>
<evidence type="ECO:0000256" key="1">
    <source>
        <dbReference type="ARBA" id="ARBA00022723"/>
    </source>
</evidence>
<feature type="region of interest" description="Disordered" evidence="7">
    <location>
        <begin position="68"/>
        <end position="93"/>
    </location>
</feature>
<evidence type="ECO:0000313" key="10">
    <source>
        <dbReference type="EMBL" id="KAJ5216750.1"/>
    </source>
</evidence>
<dbReference type="OrthoDB" id="4236860at2759"/>
<dbReference type="InterPro" id="IPR051430">
    <property type="entry name" value="Fungal_TF_Env_Response"/>
</dbReference>
<feature type="transmembrane region" description="Helical" evidence="8">
    <location>
        <begin position="21"/>
        <end position="40"/>
    </location>
</feature>
<organism evidence="10 11">
    <name type="scientific">Penicillium citrinum</name>
    <dbReference type="NCBI Taxonomy" id="5077"/>
    <lineage>
        <taxon>Eukaryota</taxon>
        <taxon>Fungi</taxon>
        <taxon>Dikarya</taxon>
        <taxon>Ascomycota</taxon>
        <taxon>Pezizomycotina</taxon>
        <taxon>Eurotiomycetes</taxon>
        <taxon>Eurotiomycetidae</taxon>
        <taxon>Eurotiales</taxon>
        <taxon>Aspergillaceae</taxon>
        <taxon>Penicillium</taxon>
    </lineage>
</organism>
<proteinExistence type="predicted"/>
<dbReference type="GO" id="GO:0000978">
    <property type="term" value="F:RNA polymerase II cis-regulatory region sequence-specific DNA binding"/>
    <property type="evidence" value="ECO:0007669"/>
    <property type="project" value="TreeGrafter"/>
</dbReference>
<evidence type="ECO:0000256" key="3">
    <source>
        <dbReference type="ARBA" id="ARBA00023015"/>
    </source>
</evidence>
<keyword evidence="6" id="KW-0539">Nucleus</keyword>
<accession>A0A9W9NBE0</accession>
<dbReference type="InterPro" id="IPR007219">
    <property type="entry name" value="XnlR_reg_dom"/>
</dbReference>
<sequence length="669" mass="75889">MIARRSLISESNAASSPKVRVYFIISASTLNSALLFSSIWQFHATEDAISDNPAKARCKGQSVDCTYDNPASNQKKRAVDNQRSNNDHYADTPVSLNTIVTPPQPPFTHSAATRNINTTLEAPQSQGTWGLLGQQIEAPSQTAVRERPAIMSDSIQLLEPAKPRKTENVIFRGKNFKTQFYGGSNPTSLIGDFPELRSFMQDSIKQHPSLPRVQRELKSLQMKWKAEKRSIFPPTKMDPFHFFPDEATANQLIHIYLETVETTYRIIHIPSFWKEYNGYLFDRKSARPTFMILTLLMMSVASCLSEEKTTHVGDSAVARERAASWIEISEQWLRNQSQKHIHLITWQIRCLLLLSKQVNVIKKKRIWTEAGTLLRQAMAAGFHRDPAILGEKVSRFDQEMRRRLWSTITELELQASIDRGMPSALAGISSDCATVQNINDEDLTDETEGEDRSNEWNSYTQCSYIHVSSSSFALRASLNSLVNTLGPPLHWEQVIECEELVKAELEKLPCWAQETPRQKSEVLPAALLNVQLQQFLILLHMPFARKIGSSSRCVVSRMICFQAAQRILEQVQCLKDHAYFFLVLFRQDYFRAALAVCHSGYMASTDPVKEQLNLTESPLTENTMAMPNIYGIGYGDESIEPIDFPLESLDEEFFFGDPAAWTFENFGLL</sequence>
<dbReference type="GO" id="GO:0001228">
    <property type="term" value="F:DNA-binding transcription activator activity, RNA polymerase II-specific"/>
    <property type="evidence" value="ECO:0007669"/>
    <property type="project" value="TreeGrafter"/>
</dbReference>
<dbReference type="GeneID" id="81389687"/>
<evidence type="ECO:0000256" key="8">
    <source>
        <dbReference type="SAM" id="Phobius"/>
    </source>
</evidence>
<dbReference type="RefSeq" id="XP_056495029.1">
    <property type="nucleotide sequence ID" value="XM_056650520.1"/>
</dbReference>
<comment type="caution">
    <text evidence="10">The sequence shown here is derived from an EMBL/GenBank/DDBJ whole genome shotgun (WGS) entry which is preliminary data.</text>
</comment>
<keyword evidence="2" id="KW-0862">Zinc</keyword>
<dbReference type="Pfam" id="PF04082">
    <property type="entry name" value="Fungal_trans"/>
    <property type="match status" value="1"/>
</dbReference>
<keyword evidence="3" id="KW-0805">Transcription regulation</keyword>
<evidence type="ECO:0000259" key="9">
    <source>
        <dbReference type="Pfam" id="PF04082"/>
    </source>
</evidence>
<dbReference type="GO" id="GO:0006351">
    <property type="term" value="P:DNA-templated transcription"/>
    <property type="evidence" value="ECO:0007669"/>
    <property type="project" value="InterPro"/>
</dbReference>
<dbReference type="Proteomes" id="UP001147733">
    <property type="component" value="Unassembled WGS sequence"/>
</dbReference>
<evidence type="ECO:0000256" key="4">
    <source>
        <dbReference type="ARBA" id="ARBA00023125"/>
    </source>
</evidence>
<feature type="domain" description="Xylanolytic transcriptional activator regulatory" evidence="9">
    <location>
        <begin position="253"/>
        <end position="484"/>
    </location>
</feature>
<keyword evidence="8" id="KW-0812">Transmembrane</keyword>
<keyword evidence="4" id="KW-0238">DNA-binding</keyword>
<keyword evidence="8" id="KW-0472">Membrane</keyword>
<dbReference type="AlphaFoldDB" id="A0A9W9NBE0"/>
<gene>
    <name evidence="10" type="ORF">N7469_011615</name>
</gene>
<protein>
    <recommendedName>
        <fullName evidence="9">Xylanolytic transcriptional activator regulatory domain-containing protein</fullName>
    </recommendedName>
</protein>
<keyword evidence="5" id="KW-0804">Transcription</keyword>
<evidence type="ECO:0000256" key="2">
    <source>
        <dbReference type="ARBA" id="ARBA00022833"/>
    </source>
</evidence>
<reference evidence="10" key="2">
    <citation type="journal article" date="2023" name="IMA Fungus">
        <title>Comparative genomic study of the Penicillium genus elucidates a diverse pangenome and 15 lateral gene transfer events.</title>
        <authorList>
            <person name="Petersen C."/>
            <person name="Sorensen T."/>
            <person name="Nielsen M.R."/>
            <person name="Sondergaard T.E."/>
            <person name="Sorensen J.L."/>
            <person name="Fitzpatrick D.A."/>
            <person name="Frisvad J.C."/>
            <person name="Nielsen K.L."/>
        </authorList>
    </citation>
    <scope>NUCLEOTIDE SEQUENCE</scope>
    <source>
        <strain evidence="10">IBT 23319</strain>
    </source>
</reference>
<name>A0A9W9NBE0_PENCI</name>
<dbReference type="GO" id="GO:0005634">
    <property type="term" value="C:nucleus"/>
    <property type="evidence" value="ECO:0007669"/>
    <property type="project" value="TreeGrafter"/>
</dbReference>
<evidence type="ECO:0000256" key="6">
    <source>
        <dbReference type="ARBA" id="ARBA00023242"/>
    </source>
</evidence>
<dbReference type="PANTHER" id="PTHR31944">
    <property type="entry name" value="HEME-RESPONSIVE ZINC FINGER TRANSCRIPTION FACTOR HAP1"/>
    <property type="match status" value="1"/>
</dbReference>
<evidence type="ECO:0000313" key="11">
    <source>
        <dbReference type="Proteomes" id="UP001147733"/>
    </source>
</evidence>
<reference evidence="10" key="1">
    <citation type="submission" date="2022-11" db="EMBL/GenBank/DDBJ databases">
        <authorList>
            <person name="Petersen C."/>
        </authorList>
    </citation>
    <scope>NUCLEOTIDE SEQUENCE</scope>
    <source>
        <strain evidence="10">IBT 23319</strain>
    </source>
</reference>
<dbReference type="EMBL" id="JAPQKT010000011">
    <property type="protein sequence ID" value="KAJ5216750.1"/>
    <property type="molecule type" value="Genomic_DNA"/>
</dbReference>
<dbReference type="GO" id="GO:0008270">
    <property type="term" value="F:zinc ion binding"/>
    <property type="evidence" value="ECO:0007669"/>
    <property type="project" value="InterPro"/>
</dbReference>
<dbReference type="CDD" id="cd12148">
    <property type="entry name" value="fungal_TF_MHR"/>
    <property type="match status" value="1"/>
</dbReference>
<evidence type="ECO:0000256" key="7">
    <source>
        <dbReference type="SAM" id="MobiDB-lite"/>
    </source>
</evidence>
<keyword evidence="11" id="KW-1185">Reference proteome</keyword>
<feature type="compositionally biased region" description="Basic and acidic residues" evidence="7">
    <location>
        <begin position="77"/>
        <end position="90"/>
    </location>
</feature>
<keyword evidence="8" id="KW-1133">Transmembrane helix</keyword>
<keyword evidence="1" id="KW-0479">Metal-binding</keyword>
<evidence type="ECO:0000256" key="5">
    <source>
        <dbReference type="ARBA" id="ARBA00023163"/>
    </source>
</evidence>